<dbReference type="Proteomes" id="UP000683360">
    <property type="component" value="Unassembled WGS sequence"/>
</dbReference>
<dbReference type="EMBL" id="CAJPWZ010000744">
    <property type="protein sequence ID" value="CAG2200415.1"/>
    <property type="molecule type" value="Genomic_DNA"/>
</dbReference>
<reference evidence="1" key="1">
    <citation type="submission" date="2021-03" db="EMBL/GenBank/DDBJ databases">
        <authorList>
            <person name="Bekaert M."/>
        </authorList>
    </citation>
    <scope>NUCLEOTIDE SEQUENCE</scope>
</reference>
<dbReference type="AlphaFoldDB" id="A0A8S3R5Q0"/>
<dbReference type="OrthoDB" id="10057522at2759"/>
<dbReference type="PANTHER" id="PTHR47018">
    <property type="entry name" value="CXC DOMAIN-CONTAINING PROTEIN-RELATED"/>
    <property type="match status" value="1"/>
</dbReference>
<comment type="caution">
    <text evidence="1">The sequence shown here is derived from an EMBL/GenBank/DDBJ whole genome shotgun (WGS) entry which is preliminary data.</text>
</comment>
<accession>A0A8S3R5Q0</accession>
<name>A0A8S3R5Q0_MYTED</name>
<organism evidence="1 2">
    <name type="scientific">Mytilus edulis</name>
    <name type="common">Blue mussel</name>
    <dbReference type="NCBI Taxonomy" id="6550"/>
    <lineage>
        <taxon>Eukaryota</taxon>
        <taxon>Metazoa</taxon>
        <taxon>Spiralia</taxon>
        <taxon>Lophotrochozoa</taxon>
        <taxon>Mollusca</taxon>
        <taxon>Bivalvia</taxon>
        <taxon>Autobranchia</taxon>
        <taxon>Pteriomorphia</taxon>
        <taxon>Mytilida</taxon>
        <taxon>Mytiloidea</taxon>
        <taxon>Mytilidae</taxon>
        <taxon>Mytilinae</taxon>
        <taxon>Mytilus</taxon>
    </lineage>
</organism>
<sequence length="169" mass="19704">MKNDNVESKKERQIHFIAFSELVSYINETRSCDETISVYKFSDLSKLFMERIICLGAEVSFRVNSSRLKDRIVSNFPDLDAYTQGTQLLMYSCTKKLSNRHMKDHEPPDCAYLGIMIHCKTRKRDLVDTFCKLGLSVSYNRVLEISTSMANEVLFALPIYYKMYLLHLM</sequence>
<gene>
    <name evidence="1" type="ORF">MEDL_15040</name>
</gene>
<evidence type="ECO:0000313" key="2">
    <source>
        <dbReference type="Proteomes" id="UP000683360"/>
    </source>
</evidence>
<protein>
    <submittedName>
        <fullName evidence="1">Uncharacterized protein</fullName>
    </submittedName>
</protein>
<proteinExistence type="predicted"/>
<keyword evidence="2" id="KW-1185">Reference proteome</keyword>
<evidence type="ECO:0000313" key="1">
    <source>
        <dbReference type="EMBL" id="CAG2200415.1"/>
    </source>
</evidence>